<dbReference type="Pfam" id="PF13581">
    <property type="entry name" value="HATPase_c_2"/>
    <property type="match status" value="1"/>
</dbReference>
<evidence type="ECO:0000313" key="3">
    <source>
        <dbReference type="EMBL" id="GGJ56395.1"/>
    </source>
</evidence>
<dbReference type="GO" id="GO:0004674">
    <property type="term" value="F:protein serine/threonine kinase activity"/>
    <property type="evidence" value="ECO:0007669"/>
    <property type="project" value="UniProtKB-KW"/>
</dbReference>
<dbReference type="RefSeq" id="WP_229841313.1">
    <property type="nucleotide sequence ID" value="NZ_BMQA01000051.1"/>
</dbReference>
<dbReference type="Gene3D" id="3.30.565.10">
    <property type="entry name" value="Histidine kinase-like ATPase, C-terminal domain"/>
    <property type="match status" value="1"/>
</dbReference>
<keyword evidence="1" id="KW-0418">Kinase</keyword>
<dbReference type="InterPro" id="IPR050267">
    <property type="entry name" value="Anti-sigma-factor_SerPK"/>
</dbReference>
<keyword evidence="4" id="KW-1185">Reference proteome</keyword>
<dbReference type="InterPro" id="IPR003594">
    <property type="entry name" value="HATPase_dom"/>
</dbReference>
<dbReference type="EMBL" id="BMQA01000051">
    <property type="protein sequence ID" value="GGJ56395.1"/>
    <property type="molecule type" value="Genomic_DNA"/>
</dbReference>
<keyword evidence="1" id="KW-0808">Transferase</keyword>
<dbReference type="AlphaFoldDB" id="A0A917P2J1"/>
<keyword evidence="1" id="KW-0723">Serine/threonine-protein kinase</keyword>
<dbReference type="Proteomes" id="UP000657574">
    <property type="component" value="Unassembled WGS sequence"/>
</dbReference>
<evidence type="ECO:0000259" key="2">
    <source>
        <dbReference type="Pfam" id="PF13581"/>
    </source>
</evidence>
<evidence type="ECO:0000256" key="1">
    <source>
        <dbReference type="ARBA" id="ARBA00022527"/>
    </source>
</evidence>
<comment type="caution">
    <text evidence="3">The sequence shown here is derived from an EMBL/GenBank/DDBJ whole genome shotgun (WGS) entry which is preliminary data.</text>
</comment>
<dbReference type="SUPFAM" id="SSF55874">
    <property type="entry name" value="ATPase domain of HSP90 chaperone/DNA topoisomerase II/histidine kinase"/>
    <property type="match status" value="1"/>
</dbReference>
<dbReference type="CDD" id="cd16936">
    <property type="entry name" value="HATPase_RsbW-like"/>
    <property type="match status" value="1"/>
</dbReference>
<reference evidence="3" key="2">
    <citation type="submission" date="2020-09" db="EMBL/GenBank/DDBJ databases">
        <authorList>
            <person name="Sun Q."/>
            <person name="Ohkuma M."/>
        </authorList>
    </citation>
    <scope>NUCLEOTIDE SEQUENCE</scope>
    <source>
        <strain evidence="3">JCM 3086</strain>
    </source>
</reference>
<organism evidence="3 4">
    <name type="scientific">Streptomyces brasiliensis</name>
    <dbReference type="NCBI Taxonomy" id="1954"/>
    <lineage>
        <taxon>Bacteria</taxon>
        <taxon>Bacillati</taxon>
        <taxon>Actinomycetota</taxon>
        <taxon>Actinomycetes</taxon>
        <taxon>Kitasatosporales</taxon>
        <taxon>Streptomycetaceae</taxon>
        <taxon>Streptomyces</taxon>
    </lineage>
</organism>
<sequence>MSDVESGTRVSPAARPSAVAYGPTVKCRRMYAEDGSEVRCRMLPRETASVPVARQFVREAVTDWELAGLAADVALVVTELTANAAVHACAEAIQVTVRLLTAGRVRVAVTDRSRQMPALKAVGADAVDGRGLTLVDSVCLDWGVDRFPWGKRVWAELEVPRVA</sequence>
<accession>A0A917P2J1</accession>
<reference evidence="3" key="1">
    <citation type="journal article" date="2014" name="Int. J. Syst. Evol. Microbiol.">
        <title>Complete genome sequence of Corynebacterium casei LMG S-19264T (=DSM 44701T), isolated from a smear-ripened cheese.</title>
        <authorList>
            <consortium name="US DOE Joint Genome Institute (JGI-PGF)"/>
            <person name="Walter F."/>
            <person name="Albersmeier A."/>
            <person name="Kalinowski J."/>
            <person name="Ruckert C."/>
        </authorList>
    </citation>
    <scope>NUCLEOTIDE SEQUENCE</scope>
    <source>
        <strain evidence="3">JCM 3086</strain>
    </source>
</reference>
<gene>
    <name evidence="3" type="ORF">GCM10010121_078720</name>
</gene>
<feature type="domain" description="Histidine kinase/HSP90-like ATPase" evidence="2">
    <location>
        <begin position="44"/>
        <end position="146"/>
    </location>
</feature>
<dbReference type="PANTHER" id="PTHR35526:SF3">
    <property type="entry name" value="ANTI-SIGMA-F FACTOR RSBW"/>
    <property type="match status" value="1"/>
</dbReference>
<dbReference type="InterPro" id="IPR036890">
    <property type="entry name" value="HATPase_C_sf"/>
</dbReference>
<proteinExistence type="predicted"/>
<evidence type="ECO:0000313" key="4">
    <source>
        <dbReference type="Proteomes" id="UP000657574"/>
    </source>
</evidence>
<name>A0A917P2J1_9ACTN</name>
<protein>
    <submittedName>
        <fullName evidence="3">ATPase</fullName>
    </submittedName>
</protein>
<dbReference type="PANTHER" id="PTHR35526">
    <property type="entry name" value="ANTI-SIGMA-F FACTOR RSBW-RELATED"/>
    <property type="match status" value="1"/>
</dbReference>